<feature type="domain" description="Endonuclease/exonuclease/phosphatase" evidence="2">
    <location>
        <begin position="58"/>
        <end position="317"/>
    </location>
</feature>
<evidence type="ECO:0000313" key="3">
    <source>
        <dbReference type="EMBL" id="MFC7614211.1"/>
    </source>
</evidence>
<keyword evidence="3" id="KW-0540">Nuclease</keyword>
<reference evidence="4" key="1">
    <citation type="journal article" date="2019" name="Int. J. Syst. Evol. Microbiol.">
        <title>The Global Catalogue of Microorganisms (GCM) 10K type strain sequencing project: providing services to taxonomists for standard genome sequencing and annotation.</title>
        <authorList>
            <consortium name="The Broad Institute Genomics Platform"/>
            <consortium name="The Broad Institute Genome Sequencing Center for Infectious Disease"/>
            <person name="Wu L."/>
            <person name="Ma J."/>
        </authorList>
    </citation>
    <scope>NUCLEOTIDE SEQUENCE [LARGE SCALE GENOMIC DNA]</scope>
    <source>
        <strain evidence="4">JCM 17695</strain>
    </source>
</reference>
<accession>A0ABW2TN28</accession>
<name>A0ABW2TN28_9PSEU</name>
<keyword evidence="3" id="KW-0255">Endonuclease</keyword>
<dbReference type="Pfam" id="PF03372">
    <property type="entry name" value="Exo_endo_phos"/>
    <property type="match status" value="1"/>
</dbReference>
<evidence type="ECO:0000259" key="2">
    <source>
        <dbReference type="Pfam" id="PF03372"/>
    </source>
</evidence>
<dbReference type="GO" id="GO:0004519">
    <property type="term" value="F:endonuclease activity"/>
    <property type="evidence" value="ECO:0007669"/>
    <property type="project" value="UniProtKB-KW"/>
</dbReference>
<evidence type="ECO:0000313" key="4">
    <source>
        <dbReference type="Proteomes" id="UP001596512"/>
    </source>
</evidence>
<evidence type="ECO:0000256" key="1">
    <source>
        <dbReference type="SAM" id="MobiDB-lite"/>
    </source>
</evidence>
<dbReference type="SUPFAM" id="SSF56219">
    <property type="entry name" value="DNase I-like"/>
    <property type="match status" value="1"/>
</dbReference>
<dbReference type="InterPro" id="IPR036691">
    <property type="entry name" value="Endo/exonu/phosph_ase_sf"/>
</dbReference>
<feature type="region of interest" description="Disordered" evidence="1">
    <location>
        <begin position="153"/>
        <end position="178"/>
    </location>
</feature>
<proteinExistence type="predicted"/>
<protein>
    <submittedName>
        <fullName evidence="3">Endonuclease/exonuclease/phosphatase family protein</fullName>
    </submittedName>
</protein>
<dbReference type="InterPro" id="IPR005135">
    <property type="entry name" value="Endo/exonuclease/phosphatase"/>
</dbReference>
<keyword evidence="4" id="KW-1185">Reference proteome</keyword>
<dbReference type="PROSITE" id="PS51257">
    <property type="entry name" value="PROKAR_LIPOPROTEIN"/>
    <property type="match status" value="1"/>
</dbReference>
<keyword evidence="3" id="KW-0378">Hydrolase</keyword>
<gene>
    <name evidence="3" type="ORF">ACFQV2_12340</name>
</gene>
<sequence length="474" mass="51025">MGSQRRAALGIVLVLVTTGCRDDPAPPQQPDGAVTVVNLNAAMGFKMGRGDAHGTDATREDLELLADDILTRDADIANLQEMAEPAAHELRGILAEKTGAPWELNWSHSARATYYAGRDEDEPPAYDNVSAGNAQLIRIGDGIDGQEPITVDGDRPTGEPDQGIMLPSSKEPTSGRSFQGTELTTAKGRIDVYNLHLALGRDNTDEERARDVEVIQRYTESRTNPAVITGDFNQPIDIPAASNPLTGSPKTVKALKAFMETYGYTDVGRFLGPTSNRDPGDWKQEYKKFARLRIDYILANGVTTRDAKRFDSHESDHWGLAATIDLSAGLTTRTAVKPPMDPKRYHHDSYGLEFVFFTSVTGDFTCGIAKEQAVCQGQTEPVPSPPPGVCDQQGGPSWGHGMYVDPAGKVDFVCAGGILYWPSDGNPTELDVLDPGRSLSAFGFTCAGEGPGIRCAHDASGHGFGIAAKSNREF</sequence>
<dbReference type="EMBL" id="JBHTEY010000004">
    <property type="protein sequence ID" value="MFC7614211.1"/>
    <property type="molecule type" value="Genomic_DNA"/>
</dbReference>
<comment type="caution">
    <text evidence="3">The sequence shown here is derived from an EMBL/GenBank/DDBJ whole genome shotgun (WGS) entry which is preliminary data.</text>
</comment>
<organism evidence="3 4">
    <name type="scientific">Actinokineospora soli</name>
    <dbReference type="NCBI Taxonomy" id="1048753"/>
    <lineage>
        <taxon>Bacteria</taxon>
        <taxon>Bacillati</taxon>
        <taxon>Actinomycetota</taxon>
        <taxon>Actinomycetes</taxon>
        <taxon>Pseudonocardiales</taxon>
        <taxon>Pseudonocardiaceae</taxon>
        <taxon>Actinokineospora</taxon>
    </lineage>
</organism>
<dbReference type="Proteomes" id="UP001596512">
    <property type="component" value="Unassembled WGS sequence"/>
</dbReference>
<dbReference type="Gene3D" id="3.60.10.10">
    <property type="entry name" value="Endonuclease/exonuclease/phosphatase"/>
    <property type="match status" value="1"/>
</dbReference>